<evidence type="ECO:0008006" key="6">
    <source>
        <dbReference type="Google" id="ProtNLM"/>
    </source>
</evidence>
<feature type="chain" id="PRO_5044027987" description="Ubiquitin interaction domain-containing protein" evidence="3">
    <location>
        <begin position="22"/>
        <end position="1081"/>
    </location>
</feature>
<feature type="coiled-coil region" evidence="1">
    <location>
        <begin position="734"/>
        <end position="768"/>
    </location>
</feature>
<dbReference type="GO" id="GO:0016579">
    <property type="term" value="P:protein deubiquitination"/>
    <property type="evidence" value="ECO:0007669"/>
    <property type="project" value="TreeGrafter"/>
</dbReference>
<keyword evidence="3" id="KW-0732">Signal</keyword>
<dbReference type="Proteomes" id="UP001369815">
    <property type="component" value="Unassembled WGS sequence"/>
</dbReference>
<dbReference type="InterPro" id="IPR055335">
    <property type="entry name" value="Ucp6/RUP1"/>
</dbReference>
<comment type="caution">
    <text evidence="4">The sequence shown here is derived from an EMBL/GenBank/DDBJ whole genome shotgun (WGS) entry which is preliminary data.</text>
</comment>
<evidence type="ECO:0000313" key="5">
    <source>
        <dbReference type="Proteomes" id="UP001369815"/>
    </source>
</evidence>
<reference evidence="4 5" key="1">
    <citation type="journal article" date="2024" name="Front Chem Biol">
        <title>Unveiling the potential of Daldinia eschscholtzii MFLUCC 19-0629 through bioactivity and bioinformatics studies for enhanced sustainable agriculture production.</title>
        <authorList>
            <person name="Brooks S."/>
            <person name="Weaver J.A."/>
            <person name="Klomchit A."/>
            <person name="Alharthi S.A."/>
            <person name="Onlamun T."/>
            <person name="Nurani R."/>
            <person name="Vong T.K."/>
            <person name="Alberti F."/>
            <person name="Greco C."/>
        </authorList>
    </citation>
    <scope>NUCLEOTIDE SEQUENCE [LARGE SCALE GENOMIC DNA]</scope>
    <source>
        <strain evidence="4">MFLUCC 19-0629</strain>
    </source>
</reference>
<keyword evidence="5" id="KW-1185">Reference proteome</keyword>
<evidence type="ECO:0000256" key="1">
    <source>
        <dbReference type="SAM" id="Coils"/>
    </source>
</evidence>
<keyword evidence="1" id="KW-0175">Coiled coil</keyword>
<feature type="region of interest" description="Disordered" evidence="2">
    <location>
        <begin position="943"/>
        <end position="965"/>
    </location>
</feature>
<dbReference type="PANTHER" id="PTHR39597:SF1">
    <property type="entry name" value="UBA DOMAIN-CONTAINING PROTEIN RUP1"/>
    <property type="match status" value="1"/>
</dbReference>
<dbReference type="AlphaFoldDB" id="A0AAX6MIJ4"/>
<evidence type="ECO:0000313" key="4">
    <source>
        <dbReference type="EMBL" id="KAK6951991.1"/>
    </source>
</evidence>
<name>A0AAX6MIJ4_9PEZI</name>
<dbReference type="GO" id="GO:0005829">
    <property type="term" value="C:cytosol"/>
    <property type="evidence" value="ECO:0007669"/>
    <property type="project" value="TreeGrafter"/>
</dbReference>
<dbReference type="PANTHER" id="PTHR39597">
    <property type="entry name" value="UBA DOMAIN-CONTAINING PROTEIN RUP1"/>
    <property type="match status" value="1"/>
</dbReference>
<organism evidence="4 5">
    <name type="scientific">Daldinia eschscholtzii</name>
    <dbReference type="NCBI Taxonomy" id="292717"/>
    <lineage>
        <taxon>Eukaryota</taxon>
        <taxon>Fungi</taxon>
        <taxon>Dikarya</taxon>
        <taxon>Ascomycota</taxon>
        <taxon>Pezizomycotina</taxon>
        <taxon>Sordariomycetes</taxon>
        <taxon>Xylariomycetidae</taxon>
        <taxon>Xylariales</taxon>
        <taxon>Hypoxylaceae</taxon>
        <taxon>Daldinia</taxon>
    </lineage>
</organism>
<feature type="region of interest" description="Disordered" evidence="2">
    <location>
        <begin position="910"/>
        <end position="931"/>
    </location>
</feature>
<dbReference type="EMBL" id="JBANMG010000006">
    <property type="protein sequence ID" value="KAK6951991.1"/>
    <property type="molecule type" value="Genomic_DNA"/>
</dbReference>
<gene>
    <name evidence="4" type="ORF">Daesc_006517</name>
</gene>
<proteinExistence type="predicted"/>
<evidence type="ECO:0000256" key="3">
    <source>
        <dbReference type="SAM" id="SignalP"/>
    </source>
</evidence>
<sequence>MFRSPFQLLVFLLSICNIAVAEVDVTHDLLPRQSPSANDVNSPLCQNYALVANLSTVALNSTYRAAFLRSSPLGTFPARTILDVQSPKLAAMMMDPQLNQRCGNLSQIAIDGAAANLTAGTVLGLPILDAPGIDPTNVAMPIVGIVIFLMFGGTWLAFGLLDQELYSMSKRLSSPRVELYCWRLPDALSKCAFLKMAATGDPTEEAISLFCDITGLPRSEVITRLKANNNDLQRATEEYLEDPDSQKVLDRLFQTPTLWDESQFSMDRHGEATAFNIQGPDELAPTSYQNNAAPTRPPSRANNTSSYGAPANAAEEDANLERALAESAAESGIQLQEAGIIDNDANLKYFGPANRPEYDTEQWAMVPTKAAVDTTKDHRVGFILSIYHKIPIVRNILLQCGNPARNYGHNSEWWRGQPILKHEHLAAMARGESIWGDEAHPEFTEELHRLMAFLDKTERSYGTVDGLIDTRAIDPSFGSWMPDVEDKLFEAIKEEAPNNPACDLEPMTTMGTILSCTPVQAEESPSESDGDGWSDEERDTPFIFLDLQLEHEQYQWVNTFYDALDNLLWTHALTLDRRFPEDSNYAVLSKPAEVMTIRLSGTGLVKPCEMPAILYVDRYMKDRKDLALKFQTYLRLAKKKLRLYDLLEASLVKCHGQSCCKVNGLGNGSHDLFACLNGIIKHSERMMQSQIRAAQWRYHYDKMEKGTELSLEDLYDIHTWSGPYTFLPEEEKRMERWKTVIDGCREKLEELKADLANLADAKKAYYDSIKVISKRLTCQENEVDDEEYVFRSTPAYHPEYWNPTNSYTLRGVALTNELAYVCVRRDPQLIEIDEAPAPLDQWWKIGYASGETNPIKTEKATLDDVLHAAGTESKYPILIYASEAAMQAKPLPLSDALRMFIRADNRSFQQELAQEQTSEQLPQNSDPTGVTAENLSYIPVMSPSKRKHSIGSSVATHGSSRDDLDDVDLTFDNMESYPSHRAPGSHYESVANSSPQSKKLGGIVESLANCRTHETETAGGWDANEQDGFSEMQTFDSDTSKPPEMRERTGGPAPFLTRPSHTSQSGPIDMMDIDLDSEHHE</sequence>
<accession>A0AAX6MIJ4</accession>
<dbReference type="GO" id="GO:0005634">
    <property type="term" value="C:nucleus"/>
    <property type="evidence" value="ECO:0007669"/>
    <property type="project" value="TreeGrafter"/>
</dbReference>
<feature type="region of interest" description="Disordered" evidence="2">
    <location>
        <begin position="1018"/>
        <end position="1081"/>
    </location>
</feature>
<feature type="region of interest" description="Disordered" evidence="2">
    <location>
        <begin position="279"/>
        <end position="314"/>
    </location>
</feature>
<protein>
    <recommendedName>
        <fullName evidence="6">Ubiquitin interaction domain-containing protein</fullName>
    </recommendedName>
</protein>
<dbReference type="Pfam" id="PF14555">
    <property type="entry name" value="UBA_4"/>
    <property type="match status" value="1"/>
</dbReference>
<feature type="signal peptide" evidence="3">
    <location>
        <begin position="1"/>
        <end position="21"/>
    </location>
</feature>
<evidence type="ECO:0000256" key="2">
    <source>
        <dbReference type="SAM" id="MobiDB-lite"/>
    </source>
</evidence>
<feature type="compositionally biased region" description="Basic and acidic residues" evidence="2">
    <location>
        <begin position="1038"/>
        <end position="1049"/>
    </location>
</feature>